<feature type="compositionally biased region" description="Basic and acidic residues" evidence="1">
    <location>
        <begin position="316"/>
        <end position="335"/>
    </location>
</feature>
<feature type="compositionally biased region" description="Polar residues" evidence="1">
    <location>
        <begin position="191"/>
        <end position="211"/>
    </location>
</feature>
<feature type="compositionally biased region" description="Low complexity" evidence="1">
    <location>
        <begin position="224"/>
        <end position="241"/>
    </location>
</feature>
<feature type="domain" description="SprT-like" evidence="2">
    <location>
        <begin position="440"/>
        <end position="605"/>
    </location>
</feature>
<keyword evidence="4" id="KW-1185">Reference proteome</keyword>
<feature type="region of interest" description="Disordered" evidence="1">
    <location>
        <begin position="104"/>
        <end position="212"/>
    </location>
</feature>
<proteinExistence type="predicted"/>
<evidence type="ECO:0000313" key="3">
    <source>
        <dbReference type="EMBL" id="KAK9917723.1"/>
    </source>
</evidence>
<evidence type="ECO:0000259" key="2">
    <source>
        <dbReference type="SMART" id="SM00731"/>
    </source>
</evidence>
<evidence type="ECO:0000256" key="1">
    <source>
        <dbReference type="SAM" id="MobiDB-lite"/>
    </source>
</evidence>
<comment type="caution">
    <text evidence="3">The sequence shown here is derived from an EMBL/GenBank/DDBJ whole genome shotgun (WGS) entry which is preliminary data.</text>
</comment>
<dbReference type="PANTHER" id="PTHR23099">
    <property type="entry name" value="TRANSCRIPTIONAL REGULATOR"/>
    <property type="match status" value="1"/>
</dbReference>
<protein>
    <recommendedName>
        <fullName evidence="2">SprT-like domain-containing protein</fullName>
    </recommendedName>
</protein>
<gene>
    <name evidence="3" type="ORF">WJX75_007545</name>
</gene>
<dbReference type="SMART" id="SM00731">
    <property type="entry name" value="SprT"/>
    <property type="match status" value="1"/>
</dbReference>
<reference evidence="3 4" key="1">
    <citation type="journal article" date="2024" name="Nat. Commun.">
        <title>Phylogenomics reveals the evolutionary origins of lichenization in chlorophyte algae.</title>
        <authorList>
            <person name="Puginier C."/>
            <person name="Libourel C."/>
            <person name="Otte J."/>
            <person name="Skaloud P."/>
            <person name="Haon M."/>
            <person name="Grisel S."/>
            <person name="Petersen M."/>
            <person name="Berrin J.G."/>
            <person name="Delaux P.M."/>
            <person name="Dal Grande F."/>
            <person name="Keller J."/>
        </authorList>
    </citation>
    <scope>NUCLEOTIDE SEQUENCE [LARGE SCALE GENOMIC DNA]</scope>
    <source>
        <strain evidence="3 4">SAG 216-7</strain>
    </source>
</reference>
<dbReference type="Proteomes" id="UP001491310">
    <property type="component" value="Unassembled WGS sequence"/>
</dbReference>
<name>A0ABR2Z1C3_9CHLO</name>
<feature type="compositionally biased region" description="Polar residues" evidence="1">
    <location>
        <begin position="128"/>
        <end position="146"/>
    </location>
</feature>
<feature type="region of interest" description="Disordered" evidence="1">
    <location>
        <begin position="1"/>
        <end position="26"/>
    </location>
</feature>
<sequence length="656" mass="70367">MGHRASVQSAPVSPAASTSASSGAANSPVIAWAANRQALQDQGPFSVGHAGRAHLPMSVRPRQLRLGDTSDEEGTSGSQLAELYGSASGVASWRADTRRLVLSDSEAEEPAAAHEDNTPGAPALLPSEVQNGQAADGIRSTSSSAESMPLQFSRRVPRGSRGRQRRLSDNFEEARLEGETPAAAGAGDDSPNVSPDESRRSTSAPLTFTRSVTRRRAMRFRLSSQFEGSDSDSSSAASQEKQSGRAGRRSVQFARQPACMQSLSQTGLVHDDPYNSSSGDDMIGLGREGTRTQLAGSDSSSAIIISDSDGDSAADGLRDHEDRSSDEAACDHEKLQTPNSDAWPSQSFATPARRPLGEVEGHRNVRFTGLPGSPQPPAGRWQPAGSQTLPVLHTGLPGGQLELPVTPKTAPRAFVPATPTKTGRPAVTPMSVAAFRRRRSALAHSMFQEFNATVFGNQLPEDLQISWNAHLRTTAGTTHYKREPPSNPSHLPRHTARVELSSKVLDSRERLRATLLHELCHVASWVLPPHAAKPPHGPVFKRWATAAAAKHPDVPVTTCHFYDIHVPFQWQCENPECAQVYRRHSKSIDAAKQACGRCRARLTFLGKFRPDGTPAKARTPSAFSAFVRDNFADCNGWDEAVTGKENGSIPAGTGVR</sequence>
<organism evidence="3 4">
    <name type="scientific">Coccomyxa subellipsoidea</name>
    <dbReference type="NCBI Taxonomy" id="248742"/>
    <lineage>
        <taxon>Eukaryota</taxon>
        <taxon>Viridiplantae</taxon>
        <taxon>Chlorophyta</taxon>
        <taxon>core chlorophytes</taxon>
        <taxon>Trebouxiophyceae</taxon>
        <taxon>Trebouxiophyceae incertae sedis</taxon>
        <taxon>Coccomyxaceae</taxon>
        <taxon>Coccomyxa</taxon>
    </lineage>
</organism>
<feature type="compositionally biased region" description="Low complexity" evidence="1">
    <location>
        <begin position="295"/>
        <end position="315"/>
    </location>
</feature>
<dbReference type="PANTHER" id="PTHR23099:SF0">
    <property type="entry name" value="GERM CELL NUCLEAR ACIDIC PROTEIN"/>
    <property type="match status" value="1"/>
</dbReference>
<feature type="compositionally biased region" description="Basic and acidic residues" evidence="1">
    <location>
        <begin position="166"/>
        <end position="178"/>
    </location>
</feature>
<accession>A0ABR2Z1C3</accession>
<evidence type="ECO:0000313" key="4">
    <source>
        <dbReference type="Proteomes" id="UP001491310"/>
    </source>
</evidence>
<feature type="region of interest" description="Disordered" evidence="1">
    <location>
        <begin position="224"/>
        <end position="348"/>
    </location>
</feature>
<dbReference type="EMBL" id="JALJOT010000002">
    <property type="protein sequence ID" value="KAK9917723.1"/>
    <property type="molecule type" value="Genomic_DNA"/>
</dbReference>
<feature type="compositionally biased region" description="Polar residues" evidence="1">
    <location>
        <begin position="336"/>
        <end position="348"/>
    </location>
</feature>
<dbReference type="InterPro" id="IPR006640">
    <property type="entry name" value="SprT-like_domain"/>
</dbReference>
<dbReference type="Pfam" id="PF10263">
    <property type="entry name" value="SprT-like"/>
    <property type="match status" value="1"/>
</dbReference>
<feature type="compositionally biased region" description="Basic residues" evidence="1">
    <location>
        <begin position="155"/>
        <end position="165"/>
    </location>
</feature>